<dbReference type="EMBL" id="JAAARO010000013">
    <property type="protein sequence ID" value="KAF5738203.1"/>
    <property type="molecule type" value="Genomic_DNA"/>
</dbReference>
<evidence type="ECO:0000313" key="1">
    <source>
        <dbReference type="EMBL" id="KAF5738203.1"/>
    </source>
</evidence>
<organism evidence="1 2">
    <name type="scientific">Tripterygium wilfordii</name>
    <name type="common">Thunder God vine</name>
    <dbReference type="NCBI Taxonomy" id="458696"/>
    <lineage>
        <taxon>Eukaryota</taxon>
        <taxon>Viridiplantae</taxon>
        <taxon>Streptophyta</taxon>
        <taxon>Embryophyta</taxon>
        <taxon>Tracheophyta</taxon>
        <taxon>Spermatophyta</taxon>
        <taxon>Magnoliopsida</taxon>
        <taxon>eudicotyledons</taxon>
        <taxon>Gunneridae</taxon>
        <taxon>Pentapetalae</taxon>
        <taxon>rosids</taxon>
        <taxon>fabids</taxon>
        <taxon>Celastrales</taxon>
        <taxon>Celastraceae</taxon>
        <taxon>Tripterygium</taxon>
    </lineage>
</organism>
<dbReference type="InParanoid" id="A0A7J7CVV7"/>
<proteinExistence type="predicted"/>
<dbReference type="Proteomes" id="UP000593562">
    <property type="component" value="Unassembled WGS sequence"/>
</dbReference>
<sequence length="73" mass="8139">MDFAFAARFPRMPVERFKYSHSIADLIWCSSMRLAAVVLAFMTAYRAASISCAATGTATTAREPSPKSDFVWR</sequence>
<gene>
    <name evidence="1" type="ORF">HS088_TW13G01099</name>
</gene>
<dbReference type="AlphaFoldDB" id="A0A7J7CVV7"/>
<protein>
    <submittedName>
        <fullName evidence="1">Uncharacterized protein</fullName>
    </submittedName>
</protein>
<reference evidence="1 2" key="1">
    <citation type="journal article" date="2020" name="Nat. Commun.">
        <title>Genome of Tripterygium wilfordii and identification of cytochrome P450 involved in triptolide biosynthesis.</title>
        <authorList>
            <person name="Tu L."/>
            <person name="Su P."/>
            <person name="Zhang Z."/>
            <person name="Gao L."/>
            <person name="Wang J."/>
            <person name="Hu T."/>
            <person name="Zhou J."/>
            <person name="Zhang Y."/>
            <person name="Zhao Y."/>
            <person name="Liu Y."/>
            <person name="Song Y."/>
            <person name="Tong Y."/>
            <person name="Lu Y."/>
            <person name="Yang J."/>
            <person name="Xu C."/>
            <person name="Jia M."/>
            <person name="Peters R.J."/>
            <person name="Huang L."/>
            <person name="Gao W."/>
        </authorList>
    </citation>
    <scope>NUCLEOTIDE SEQUENCE [LARGE SCALE GENOMIC DNA]</scope>
    <source>
        <strain evidence="2">cv. XIE 37</strain>
        <tissue evidence="1">Leaf</tissue>
    </source>
</reference>
<keyword evidence="2" id="KW-1185">Reference proteome</keyword>
<evidence type="ECO:0000313" key="2">
    <source>
        <dbReference type="Proteomes" id="UP000593562"/>
    </source>
</evidence>
<name>A0A7J7CVV7_TRIWF</name>
<comment type="caution">
    <text evidence="1">The sequence shown here is derived from an EMBL/GenBank/DDBJ whole genome shotgun (WGS) entry which is preliminary data.</text>
</comment>
<accession>A0A7J7CVV7</accession>